<proteinExistence type="predicted"/>
<reference evidence="1 2" key="1">
    <citation type="journal article" date="2022" name="Plant J.">
        <title>Chromosome-level genome of Camellia lanceoleosa provides a valuable resource for understanding genome evolution and self-incompatibility.</title>
        <authorList>
            <person name="Gong W."/>
            <person name="Xiao S."/>
            <person name="Wang L."/>
            <person name="Liao Z."/>
            <person name="Chang Y."/>
            <person name="Mo W."/>
            <person name="Hu G."/>
            <person name="Li W."/>
            <person name="Zhao G."/>
            <person name="Zhu H."/>
            <person name="Hu X."/>
            <person name="Ji K."/>
            <person name="Xiang X."/>
            <person name="Song Q."/>
            <person name="Yuan D."/>
            <person name="Jin S."/>
            <person name="Zhang L."/>
        </authorList>
    </citation>
    <scope>NUCLEOTIDE SEQUENCE [LARGE SCALE GENOMIC DNA]</scope>
    <source>
        <strain evidence="1">SQ_2022a</strain>
    </source>
</reference>
<accession>A0ACC0I719</accession>
<keyword evidence="2" id="KW-1185">Reference proteome</keyword>
<protein>
    <submittedName>
        <fullName evidence="1">Serine/threonine-protein kinase SIS8</fullName>
    </submittedName>
</protein>
<gene>
    <name evidence="1" type="ORF">LOK49_LG04G02494</name>
</gene>
<evidence type="ECO:0000313" key="2">
    <source>
        <dbReference type="Proteomes" id="UP001060215"/>
    </source>
</evidence>
<organism evidence="1 2">
    <name type="scientific">Camellia lanceoleosa</name>
    <dbReference type="NCBI Taxonomy" id="1840588"/>
    <lineage>
        <taxon>Eukaryota</taxon>
        <taxon>Viridiplantae</taxon>
        <taxon>Streptophyta</taxon>
        <taxon>Embryophyta</taxon>
        <taxon>Tracheophyta</taxon>
        <taxon>Spermatophyta</taxon>
        <taxon>Magnoliopsida</taxon>
        <taxon>eudicotyledons</taxon>
        <taxon>Gunneridae</taxon>
        <taxon>Pentapetalae</taxon>
        <taxon>asterids</taxon>
        <taxon>Ericales</taxon>
        <taxon>Theaceae</taxon>
        <taxon>Camellia</taxon>
    </lineage>
</organism>
<evidence type="ECO:0000313" key="1">
    <source>
        <dbReference type="EMBL" id="KAI8020111.1"/>
    </source>
</evidence>
<dbReference type="Proteomes" id="UP001060215">
    <property type="component" value="Chromosome 2"/>
</dbReference>
<name>A0ACC0I719_9ERIC</name>
<sequence length="256" mass="28680">MIGFFGEVFRGIWNGTDVAIKVFLEQDLTIENIEDFCNEISILSDYLFKLVLIGDSGVGKSCLLLRFANDHQRSWFIDLCIGPSWRSVFPENLLKSSLLPFLSNKTSHSENSGPTVSHLFCLWLDRDMNHHQTSHTGEISEVLSKERILWRATGIHFLIKILKRLLILLTTCFVVDVFSLIVGCMDVPRILSFQVPASISNHRVDIAPRSGDGDRGSGVRGGRNRVLTGPVALGLSGKALCGPKRFVDDEEQEWVH</sequence>
<comment type="caution">
    <text evidence="1">The sequence shown here is derived from an EMBL/GenBank/DDBJ whole genome shotgun (WGS) entry which is preliminary data.</text>
</comment>
<keyword evidence="1" id="KW-0418">Kinase</keyword>
<dbReference type="EMBL" id="CM045759">
    <property type="protein sequence ID" value="KAI8020111.1"/>
    <property type="molecule type" value="Genomic_DNA"/>
</dbReference>
<keyword evidence="1" id="KW-0808">Transferase</keyword>